<protein>
    <submittedName>
        <fullName evidence="2">Uncharacterized protein</fullName>
    </submittedName>
</protein>
<reference evidence="2 3" key="1">
    <citation type="submission" date="2019-02" db="EMBL/GenBank/DDBJ databases">
        <title>Genome sequencing of the rare red list fungi Bondarzewia mesenterica.</title>
        <authorList>
            <person name="Buettner E."/>
            <person name="Kellner H."/>
        </authorList>
    </citation>
    <scope>NUCLEOTIDE SEQUENCE [LARGE SCALE GENOMIC DNA]</scope>
    <source>
        <strain evidence="2 3">DSM 108281</strain>
    </source>
</reference>
<keyword evidence="3" id="KW-1185">Reference proteome</keyword>
<dbReference type="EMBL" id="SGPL01000350">
    <property type="protein sequence ID" value="THH13479.1"/>
    <property type="molecule type" value="Genomic_DNA"/>
</dbReference>
<name>A0A4S4LMV5_9AGAM</name>
<accession>A0A4S4LMV5</accession>
<organism evidence="2 3">
    <name type="scientific">Bondarzewia mesenterica</name>
    <dbReference type="NCBI Taxonomy" id="1095465"/>
    <lineage>
        <taxon>Eukaryota</taxon>
        <taxon>Fungi</taxon>
        <taxon>Dikarya</taxon>
        <taxon>Basidiomycota</taxon>
        <taxon>Agaricomycotina</taxon>
        <taxon>Agaricomycetes</taxon>
        <taxon>Russulales</taxon>
        <taxon>Bondarzewiaceae</taxon>
        <taxon>Bondarzewia</taxon>
    </lineage>
</organism>
<dbReference type="Proteomes" id="UP000310158">
    <property type="component" value="Unassembled WGS sequence"/>
</dbReference>
<comment type="caution">
    <text evidence="2">The sequence shown here is derived from an EMBL/GenBank/DDBJ whole genome shotgun (WGS) entry which is preliminary data.</text>
</comment>
<evidence type="ECO:0000313" key="3">
    <source>
        <dbReference type="Proteomes" id="UP000310158"/>
    </source>
</evidence>
<feature type="non-terminal residue" evidence="2">
    <location>
        <position position="258"/>
    </location>
</feature>
<evidence type="ECO:0000256" key="1">
    <source>
        <dbReference type="SAM" id="MobiDB-lite"/>
    </source>
</evidence>
<evidence type="ECO:0000313" key="2">
    <source>
        <dbReference type="EMBL" id="THH13479.1"/>
    </source>
</evidence>
<proteinExistence type="predicted"/>
<feature type="compositionally biased region" description="Basic and acidic residues" evidence="1">
    <location>
        <begin position="153"/>
        <end position="163"/>
    </location>
</feature>
<sequence length="258" mass="28682">MGRWRQRGDDGEDEGMTARMRTTRTASMTTAAKVVSTIAINIFQPTRRNGGIDIHERRPHYSLHCAMPTLATQPVHLVPSHCRHSLLQFDIPASPIPPSNASGPKHTGFVKVASDGLSGSCGARDVDEETKTARMMRPGRRRRGNDDEDDQDANDRDVEDTQRRWHTVSPQVSPPPRLCHFVAGVLHHTHFHLFGTCSLRSFQRIDPLPIPTTSTSPSALCRLRAPWYARQCERGPVGSTEAMDVDQERIPVGVGAER</sequence>
<feature type="region of interest" description="Disordered" evidence="1">
    <location>
        <begin position="1"/>
        <end position="25"/>
    </location>
</feature>
<dbReference type="AlphaFoldDB" id="A0A4S4LMV5"/>
<gene>
    <name evidence="2" type="ORF">EW146_g6734</name>
</gene>
<feature type="region of interest" description="Disordered" evidence="1">
    <location>
        <begin position="120"/>
        <end position="171"/>
    </location>
</feature>